<keyword evidence="4" id="KW-1185">Reference proteome</keyword>
<name>A0A7C9PHB1_9BURK</name>
<feature type="transmembrane region" description="Helical" evidence="2">
    <location>
        <begin position="179"/>
        <end position="199"/>
    </location>
</feature>
<dbReference type="EMBL" id="JAAGOH010000008">
    <property type="protein sequence ID" value="NDY91270.1"/>
    <property type="molecule type" value="Genomic_DNA"/>
</dbReference>
<evidence type="ECO:0000256" key="2">
    <source>
        <dbReference type="SAM" id="Phobius"/>
    </source>
</evidence>
<protein>
    <submittedName>
        <fullName evidence="3">Uncharacterized protein</fullName>
    </submittedName>
</protein>
<comment type="caution">
    <text evidence="3">The sequence shown here is derived from an EMBL/GenBank/DDBJ whole genome shotgun (WGS) entry which is preliminary data.</text>
</comment>
<evidence type="ECO:0000313" key="3">
    <source>
        <dbReference type="EMBL" id="NDY91270.1"/>
    </source>
</evidence>
<feature type="transmembrane region" description="Helical" evidence="2">
    <location>
        <begin position="102"/>
        <end position="120"/>
    </location>
</feature>
<keyword evidence="2" id="KW-1133">Transmembrane helix</keyword>
<keyword evidence="2" id="KW-0472">Membrane</keyword>
<organism evidence="3 4">
    <name type="scientific">Ideonella livida</name>
    <dbReference type="NCBI Taxonomy" id="2707176"/>
    <lineage>
        <taxon>Bacteria</taxon>
        <taxon>Pseudomonadati</taxon>
        <taxon>Pseudomonadota</taxon>
        <taxon>Betaproteobacteria</taxon>
        <taxon>Burkholderiales</taxon>
        <taxon>Sphaerotilaceae</taxon>
        <taxon>Ideonella</taxon>
    </lineage>
</organism>
<feature type="transmembrane region" description="Helical" evidence="2">
    <location>
        <begin position="211"/>
        <end position="230"/>
    </location>
</feature>
<dbReference type="RefSeq" id="WP_163457123.1">
    <property type="nucleotide sequence ID" value="NZ_JAAGOH010000008.1"/>
</dbReference>
<dbReference type="AlphaFoldDB" id="A0A7C9PHB1"/>
<feature type="compositionally biased region" description="Polar residues" evidence="1">
    <location>
        <begin position="1"/>
        <end position="12"/>
    </location>
</feature>
<proteinExistence type="predicted"/>
<feature type="transmembrane region" description="Helical" evidence="2">
    <location>
        <begin position="140"/>
        <end position="159"/>
    </location>
</feature>
<accession>A0A7C9PHB1</accession>
<gene>
    <name evidence="3" type="ORF">G3A44_08715</name>
</gene>
<feature type="transmembrane region" description="Helical" evidence="2">
    <location>
        <begin position="71"/>
        <end position="90"/>
    </location>
</feature>
<feature type="region of interest" description="Disordered" evidence="1">
    <location>
        <begin position="1"/>
        <end position="21"/>
    </location>
</feature>
<dbReference type="Proteomes" id="UP000484255">
    <property type="component" value="Unassembled WGS sequence"/>
</dbReference>
<evidence type="ECO:0000313" key="4">
    <source>
        <dbReference type="Proteomes" id="UP000484255"/>
    </source>
</evidence>
<reference evidence="3 4" key="1">
    <citation type="submission" date="2020-02" db="EMBL/GenBank/DDBJ databases">
        <title>Ideonella bacterium strain TBM-1.</title>
        <authorList>
            <person name="Chen W.-M."/>
        </authorList>
    </citation>
    <scope>NUCLEOTIDE SEQUENCE [LARGE SCALE GENOMIC DNA]</scope>
    <source>
        <strain evidence="3 4">TBM-1</strain>
    </source>
</reference>
<sequence length="241" mass="25408">MVSPAPLSTLTPSGRAPAYGPEGSADVLARRARWELMLLGAAGLALALAGVLAGLWTWPGPYGAHQESGTGGAWGAGLAAVLYALAWWACVWRAGRHEATRWMWMGMAVLLLCLAMALQLQGLERLTGNARALAHAEGWYAQRRPVQAALLVVLGLGVWRARRLLPRLATATGPQDRAAGMAALLLAVFVLGRAISLHHVDAVLQWPLGPMPLGAWLENGLLAVLVALGLRGPPGARGRQP</sequence>
<evidence type="ECO:0000256" key="1">
    <source>
        <dbReference type="SAM" id="MobiDB-lite"/>
    </source>
</evidence>
<keyword evidence="2" id="KW-0812">Transmembrane</keyword>
<feature type="transmembrane region" description="Helical" evidence="2">
    <location>
        <begin position="36"/>
        <end position="59"/>
    </location>
</feature>